<dbReference type="InterPro" id="IPR050449">
    <property type="entry name" value="Ephrin_rcpt_TKs"/>
</dbReference>
<dbReference type="GO" id="GO:0005005">
    <property type="term" value="F:transmembrane-ephrin receptor activity"/>
    <property type="evidence" value="ECO:0007669"/>
    <property type="project" value="TreeGrafter"/>
</dbReference>
<dbReference type="CDD" id="cd00063">
    <property type="entry name" value="FN3"/>
    <property type="match status" value="1"/>
</dbReference>
<dbReference type="GO" id="GO:0005886">
    <property type="term" value="C:plasma membrane"/>
    <property type="evidence" value="ECO:0007669"/>
    <property type="project" value="TreeGrafter"/>
</dbReference>
<evidence type="ECO:0000256" key="1">
    <source>
        <dbReference type="ARBA" id="ARBA00004167"/>
    </source>
</evidence>
<evidence type="ECO:0000256" key="7">
    <source>
        <dbReference type="ARBA" id="ARBA00023170"/>
    </source>
</evidence>
<dbReference type="AlphaFoldDB" id="A0A8S4QBB2"/>
<keyword evidence="5 9" id="KW-1133">Transmembrane helix</keyword>
<keyword evidence="4" id="KW-0067">ATP-binding</keyword>
<sequence length="235" mass="26216">PTIVRNLEAPKDGITACSITLIWKEPEIPHGIIRHYIIRYTRAQKTKNEEKIELTTTTNLTLENLRFSSTYDINVAAVTVSEGQGSSVTVTTLSKPPPSPVSNVGAIVGGTVGGLLFFLILVSITVVLLKRNKRNLAKRETPSDTYTGYLEPVRTGETGQNPVYNEIELQPPQPHVYDSILDAPVHIDNDYVNIGPKAKEQMPQTNGQPMHLDQPDSVQYDYSNENHIYEKLKRH</sequence>
<keyword evidence="7" id="KW-0675">Receptor</keyword>
<name>A0A8S4QBB2_OWEFU</name>
<feature type="region of interest" description="Disordered" evidence="8">
    <location>
        <begin position="198"/>
        <end position="218"/>
    </location>
</feature>
<evidence type="ECO:0000313" key="12">
    <source>
        <dbReference type="Proteomes" id="UP000749559"/>
    </source>
</evidence>
<dbReference type="GO" id="GO:0005524">
    <property type="term" value="F:ATP binding"/>
    <property type="evidence" value="ECO:0007669"/>
    <property type="project" value="UniProtKB-KW"/>
</dbReference>
<dbReference type="InterPro" id="IPR036116">
    <property type="entry name" value="FN3_sf"/>
</dbReference>
<evidence type="ECO:0000256" key="2">
    <source>
        <dbReference type="ARBA" id="ARBA00022692"/>
    </source>
</evidence>
<proteinExistence type="predicted"/>
<keyword evidence="2 9" id="KW-0812">Transmembrane</keyword>
<reference evidence="11" key="1">
    <citation type="submission" date="2022-03" db="EMBL/GenBank/DDBJ databases">
        <authorList>
            <person name="Martin C."/>
        </authorList>
    </citation>
    <scope>NUCLEOTIDE SEQUENCE</scope>
</reference>
<feature type="transmembrane region" description="Helical" evidence="9">
    <location>
        <begin position="104"/>
        <end position="129"/>
    </location>
</feature>
<dbReference type="GO" id="GO:0030425">
    <property type="term" value="C:dendrite"/>
    <property type="evidence" value="ECO:0007669"/>
    <property type="project" value="TreeGrafter"/>
</dbReference>
<feature type="non-terminal residue" evidence="11">
    <location>
        <position position="1"/>
    </location>
</feature>
<dbReference type="SMART" id="SM00060">
    <property type="entry name" value="FN3"/>
    <property type="match status" value="1"/>
</dbReference>
<evidence type="ECO:0000313" key="11">
    <source>
        <dbReference type="EMBL" id="CAH1803318.1"/>
    </source>
</evidence>
<evidence type="ECO:0000256" key="9">
    <source>
        <dbReference type="SAM" id="Phobius"/>
    </source>
</evidence>
<dbReference type="InterPro" id="IPR003961">
    <property type="entry name" value="FN3_dom"/>
</dbReference>
<dbReference type="PROSITE" id="PS50853">
    <property type="entry name" value="FN3"/>
    <property type="match status" value="1"/>
</dbReference>
<comment type="subcellular location">
    <subcellularLocation>
        <location evidence="1">Membrane</location>
        <topology evidence="1">Single-pass membrane protein</topology>
    </subcellularLocation>
</comment>
<dbReference type="InterPro" id="IPR013783">
    <property type="entry name" value="Ig-like_fold"/>
</dbReference>
<dbReference type="Gene3D" id="2.60.40.10">
    <property type="entry name" value="Immunoglobulins"/>
    <property type="match status" value="1"/>
</dbReference>
<dbReference type="PANTHER" id="PTHR46877:SF14">
    <property type="entry name" value="RECEPTOR PROTEIN-TYROSINE KINASE"/>
    <property type="match status" value="1"/>
</dbReference>
<organism evidence="11 12">
    <name type="scientific">Owenia fusiformis</name>
    <name type="common">Polychaete worm</name>
    <dbReference type="NCBI Taxonomy" id="6347"/>
    <lineage>
        <taxon>Eukaryota</taxon>
        <taxon>Metazoa</taxon>
        <taxon>Spiralia</taxon>
        <taxon>Lophotrochozoa</taxon>
        <taxon>Annelida</taxon>
        <taxon>Polychaeta</taxon>
        <taxon>Sedentaria</taxon>
        <taxon>Canalipalpata</taxon>
        <taxon>Sabellida</taxon>
        <taxon>Oweniida</taxon>
        <taxon>Oweniidae</taxon>
        <taxon>Owenia</taxon>
    </lineage>
</organism>
<evidence type="ECO:0000256" key="4">
    <source>
        <dbReference type="ARBA" id="ARBA00022840"/>
    </source>
</evidence>
<evidence type="ECO:0000256" key="5">
    <source>
        <dbReference type="ARBA" id="ARBA00022989"/>
    </source>
</evidence>
<keyword evidence="6 9" id="KW-0472">Membrane</keyword>
<accession>A0A8S4QBB2</accession>
<protein>
    <recommendedName>
        <fullName evidence="10">Fibronectin type-III domain-containing protein</fullName>
    </recommendedName>
</protein>
<dbReference type="GO" id="GO:0007411">
    <property type="term" value="P:axon guidance"/>
    <property type="evidence" value="ECO:0007669"/>
    <property type="project" value="TreeGrafter"/>
</dbReference>
<evidence type="ECO:0000256" key="3">
    <source>
        <dbReference type="ARBA" id="ARBA00022741"/>
    </source>
</evidence>
<keyword evidence="3" id="KW-0547">Nucleotide-binding</keyword>
<dbReference type="EMBL" id="CAIIXF020000505">
    <property type="protein sequence ID" value="CAH1803318.1"/>
    <property type="molecule type" value="Genomic_DNA"/>
</dbReference>
<evidence type="ECO:0000256" key="6">
    <source>
        <dbReference type="ARBA" id="ARBA00023136"/>
    </source>
</evidence>
<gene>
    <name evidence="11" type="ORF">OFUS_LOCUS26923</name>
</gene>
<evidence type="ECO:0000256" key="8">
    <source>
        <dbReference type="SAM" id="MobiDB-lite"/>
    </source>
</evidence>
<dbReference type="Pfam" id="PF00041">
    <property type="entry name" value="fn3"/>
    <property type="match status" value="1"/>
</dbReference>
<keyword evidence="12" id="KW-1185">Reference proteome</keyword>
<dbReference type="Proteomes" id="UP000749559">
    <property type="component" value="Unassembled WGS sequence"/>
</dbReference>
<dbReference type="OrthoDB" id="6381660at2759"/>
<feature type="domain" description="Fibronectin type-III" evidence="10">
    <location>
        <begin position="3"/>
        <end position="98"/>
    </location>
</feature>
<comment type="caution">
    <text evidence="11">The sequence shown here is derived from an EMBL/GenBank/DDBJ whole genome shotgun (WGS) entry which is preliminary data.</text>
</comment>
<evidence type="ECO:0000259" key="10">
    <source>
        <dbReference type="PROSITE" id="PS50853"/>
    </source>
</evidence>
<dbReference type="PANTHER" id="PTHR46877">
    <property type="entry name" value="EPH RECEPTOR A5"/>
    <property type="match status" value="1"/>
</dbReference>
<dbReference type="SUPFAM" id="SSF49265">
    <property type="entry name" value="Fibronectin type III"/>
    <property type="match status" value="1"/>
</dbReference>